<organism evidence="3 4">
    <name type="scientific">Pachysolen tannophilus NRRL Y-2460</name>
    <dbReference type="NCBI Taxonomy" id="669874"/>
    <lineage>
        <taxon>Eukaryota</taxon>
        <taxon>Fungi</taxon>
        <taxon>Dikarya</taxon>
        <taxon>Ascomycota</taxon>
        <taxon>Saccharomycotina</taxon>
        <taxon>Pichiomycetes</taxon>
        <taxon>Pachysolenaceae</taxon>
        <taxon>Pachysolen</taxon>
    </lineage>
</organism>
<protein>
    <recommendedName>
        <fullName evidence="2">INO2 bHLH domain-containing protein</fullName>
    </recommendedName>
</protein>
<feature type="compositionally biased region" description="Basic and acidic residues" evidence="1">
    <location>
        <begin position="510"/>
        <end position="525"/>
    </location>
</feature>
<evidence type="ECO:0000256" key="1">
    <source>
        <dbReference type="SAM" id="MobiDB-lite"/>
    </source>
</evidence>
<feature type="region of interest" description="Disordered" evidence="1">
    <location>
        <begin position="451"/>
        <end position="527"/>
    </location>
</feature>
<feature type="region of interest" description="Disordered" evidence="1">
    <location>
        <begin position="550"/>
        <end position="573"/>
    </location>
</feature>
<reference evidence="4" key="1">
    <citation type="submission" date="2016-05" db="EMBL/GenBank/DDBJ databases">
        <title>Comparative genomics of biotechnologically important yeasts.</title>
        <authorList>
            <consortium name="DOE Joint Genome Institute"/>
            <person name="Riley R."/>
            <person name="Haridas S."/>
            <person name="Wolfe K.H."/>
            <person name="Lopes M.R."/>
            <person name="Hittinger C.T."/>
            <person name="Goker M."/>
            <person name="Salamov A."/>
            <person name="Wisecaver J."/>
            <person name="Long T.M."/>
            <person name="Aerts A.L."/>
            <person name="Barry K."/>
            <person name="Choi C."/>
            <person name="Clum A."/>
            <person name="Coughlan A.Y."/>
            <person name="Deshpande S."/>
            <person name="Douglass A.P."/>
            <person name="Hanson S.J."/>
            <person name="Klenk H.-P."/>
            <person name="Labutti K."/>
            <person name="Lapidus A."/>
            <person name="Lindquist E."/>
            <person name="Lipzen A."/>
            <person name="Meier-Kolthoff J.P."/>
            <person name="Ohm R.A."/>
            <person name="Otillar R.P."/>
            <person name="Pangilinan J."/>
            <person name="Peng Y."/>
            <person name="Rokas A."/>
            <person name="Rosa C.A."/>
            <person name="Scheuner C."/>
            <person name="Sibirny A.A."/>
            <person name="Slot J.C."/>
            <person name="Stielow J.B."/>
            <person name="Sun H."/>
            <person name="Kurtzman C.P."/>
            <person name="Blackwell M."/>
            <person name="Grigoriev I.V."/>
            <person name="Jeffries T.W."/>
        </authorList>
    </citation>
    <scope>NUCLEOTIDE SEQUENCE [LARGE SCALE GENOMIC DNA]</scope>
    <source>
        <strain evidence="4">NRRL Y-2460</strain>
    </source>
</reference>
<dbReference type="InterPro" id="IPR036638">
    <property type="entry name" value="HLH_DNA-bd_sf"/>
</dbReference>
<evidence type="ECO:0000313" key="3">
    <source>
        <dbReference type="EMBL" id="ODV98390.1"/>
    </source>
</evidence>
<keyword evidence="4" id="KW-1185">Reference proteome</keyword>
<dbReference type="InterPro" id="IPR057071">
    <property type="entry name" value="bHLH_INO2"/>
</dbReference>
<evidence type="ECO:0000259" key="2">
    <source>
        <dbReference type="Pfam" id="PF23179"/>
    </source>
</evidence>
<feature type="region of interest" description="Disordered" evidence="1">
    <location>
        <begin position="418"/>
        <end position="437"/>
    </location>
</feature>
<dbReference type="OrthoDB" id="3981286at2759"/>
<feature type="compositionally biased region" description="Polar residues" evidence="1">
    <location>
        <begin position="423"/>
        <end position="437"/>
    </location>
</feature>
<feature type="domain" description="INO2 bHLH" evidence="2">
    <location>
        <begin position="516"/>
        <end position="596"/>
    </location>
</feature>
<accession>A0A1E4U307</accession>
<dbReference type="EMBL" id="KV454011">
    <property type="protein sequence ID" value="ODV98390.1"/>
    <property type="molecule type" value="Genomic_DNA"/>
</dbReference>
<proteinExistence type="predicted"/>
<dbReference type="SUPFAM" id="SSF47459">
    <property type="entry name" value="HLH, helix-loop-helix DNA-binding domain"/>
    <property type="match status" value="1"/>
</dbReference>
<feature type="compositionally biased region" description="Low complexity" evidence="1">
    <location>
        <begin position="474"/>
        <end position="489"/>
    </location>
</feature>
<dbReference type="Proteomes" id="UP000094236">
    <property type="component" value="Unassembled WGS sequence"/>
</dbReference>
<dbReference type="GO" id="GO:0046983">
    <property type="term" value="F:protein dimerization activity"/>
    <property type="evidence" value="ECO:0007669"/>
    <property type="project" value="InterPro"/>
</dbReference>
<dbReference type="Gene3D" id="4.10.280.10">
    <property type="entry name" value="Helix-loop-helix DNA-binding domain"/>
    <property type="match status" value="1"/>
</dbReference>
<dbReference type="Pfam" id="PF23179">
    <property type="entry name" value="bHLH_INO2"/>
    <property type="match status" value="1"/>
</dbReference>
<gene>
    <name evidence="3" type="ORF">PACTADRAFT_48164</name>
</gene>
<sequence length="598" mass="65325">MSDLNNFFPGYGNNGSNIGASTNDIGINNGSKGINGKNGIKCIGTQASSVDSYINVSSTSSLSLSDYSGNQQARQQLASCSSLASSLAPSVQATSRSLAGVDVDNKANTNTNFMGNIMGLSATSTGNELAAVNIDGLFDVDGIDFETAYKMITNDLDSSKVGTGPVVSNLNSLGSLSKMSNLKMANTNVGSSASLNLLDSTSNIYEKKEKANSSTNKNNNITANYGNQIFANNDLRPITPEPLLDLHSYNDQENLAYKSPNTLSSERLLQEHRNAIIEAGLKAHNQHQGMNANSYEPNTRFAVSPNTRNILNSINNFNSMNKNFNFNNSGYELLSLTESSALENFLDSVVDETKLSNLEKHWSSIDPLASESLSASKREQSQPTNAINNCLLPGLQTDTTTVGNNLIKNEDINSNLPLPFLRGTTTNTNRITDSGENYYNSDIKEQIKKEYVESASDSQPQVKKRGRKKKIENSNSSLAQSSLSPSLSCDSKRMKKSPAASDQKKSHRKILSEDERKFNHTESEKRRRAMIKQSYDALLETIKAENCYSKKRSCSGKDENKKSKSKAKKSNSKYAVMSTVIEEIEWLVDVNNKLKNKV</sequence>
<evidence type="ECO:0000313" key="4">
    <source>
        <dbReference type="Proteomes" id="UP000094236"/>
    </source>
</evidence>
<dbReference type="STRING" id="669874.A0A1E4U307"/>
<name>A0A1E4U307_PACTA</name>
<dbReference type="AlphaFoldDB" id="A0A1E4U307"/>